<comment type="caution">
    <text evidence="6">The sequence shown here is derived from an EMBL/GenBank/DDBJ whole genome shotgun (WGS) entry which is preliminary data.</text>
</comment>
<evidence type="ECO:0000313" key="7">
    <source>
        <dbReference type="Proteomes" id="UP001499854"/>
    </source>
</evidence>
<dbReference type="Gene3D" id="1.10.357.10">
    <property type="entry name" value="Tetracycline Repressor, domain 2"/>
    <property type="match status" value="1"/>
</dbReference>
<evidence type="ECO:0000256" key="1">
    <source>
        <dbReference type="ARBA" id="ARBA00023015"/>
    </source>
</evidence>
<evidence type="ECO:0000256" key="2">
    <source>
        <dbReference type="ARBA" id="ARBA00023125"/>
    </source>
</evidence>
<dbReference type="PANTHER" id="PTHR30055">
    <property type="entry name" value="HTH-TYPE TRANSCRIPTIONAL REGULATOR RUTR"/>
    <property type="match status" value="1"/>
</dbReference>
<dbReference type="RefSeq" id="WP_344655887.1">
    <property type="nucleotide sequence ID" value="NZ_BAAAQM010000004.1"/>
</dbReference>
<accession>A0ABN2QSS8</accession>
<dbReference type="SUPFAM" id="SSF46689">
    <property type="entry name" value="Homeodomain-like"/>
    <property type="match status" value="1"/>
</dbReference>
<dbReference type="PROSITE" id="PS50977">
    <property type="entry name" value="HTH_TETR_2"/>
    <property type="match status" value="1"/>
</dbReference>
<keyword evidence="2 4" id="KW-0238">DNA-binding</keyword>
<dbReference type="InterPro" id="IPR009057">
    <property type="entry name" value="Homeodomain-like_sf"/>
</dbReference>
<protein>
    <submittedName>
        <fullName evidence="6">TetR/AcrR family transcriptional regulator</fullName>
    </submittedName>
</protein>
<keyword evidence="7" id="KW-1185">Reference proteome</keyword>
<evidence type="ECO:0000313" key="6">
    <source>
        <dbReference type="EMBL" id="GAA1957451.1"/>
    </source>
</evidence>
<reference evidence="6 7" key="1">
    <citation type="journal article" date="2019" name="Int. J. Syst. Evol. Microbiol.">
        <title>The Global Catalogue of Microorganisms (GCM) 10K type strain sequencing project: providing services to taxonomists for standard genome sequencing and annotation.</title>
        <authorList>
            <consortium name="The Broad Institute Genomics Platform"/>
            <consortium name="The Broad Institute Genome Sequencing Center for Infectious Disease"/>
            <person name="Wu L."/>
            <person name="Ma J."/>
        </authorList>
    </citation>
    <scope>NUCLEOTIDE SEQUENCE [LARGE SCALE GENOMIC DNA]</scope>
    <source>
        <strain evidence="6 7">JCM 16013</strain>
    </source>
</reference>
<evidence type="ECO:0000259" key="5">
    <source>
        <dbReference type="PROSITE" id="PS50977"/>
    </source>
</evidence>
<dbReference type="Proteomes" id="UP001499854">
    <property type="component" value="Unassembled WGS sequence"/>
</dbReference>
<proteinExistence type="predicted"/>
<feature type="DNA-binding region" description="H-T-H motif" evidence="4">
    <location>
        <begin position="43"/>
        <end position="62"/>
    </location>
</feature>
<keyword evidence="3" id="KW-0804">Transcription</keyword>
<feature type="domain" description="HTH tetR-type" evidence="5">
    <location>
        <begin position="20"/>
        <end position="80"/>
    </location>
</feature>
<evidence type="ECO:0000256" key="4">
    <source>
        <dbReference type="PROSITE-ProRule" id="PRU00335"/>
    </source>
</evidence>
<dbReference type="PANTHER" id="PTHR30055:SF234">
    <property type="entry name" value="HTH-TYPE TRANSCRIPTIONAL REGULATOR BETI"/>
    <property type="match status" value="1"/>
</dbReference>
<sequence length="225" mass="23550">MEKTSRAGRPRAVPDAAPELPPREQILLAAAGLFVGQGFGGTSTRAIADAVGIRQASLYYHFAGKDDILAELLNRSVRPSAELARRLEERAGPDPAVSAAALYALAATDTELLARAPHNIGSLYLTPEVRDPRFDEFRALREELQEVYGRLGGKAGQLAPGANAVPVSVLGALLIQVVEVVIPLRRLGGSELPVEPAVVAEATLRMAGLGPAEIQAAAARAAGLP</sequence>
<gene>
    <name evidence="6" type="ORF">GCM10009838_11820</name>
</gene>
<name>A0ABN2QSS8_9ACTN</name>
<dbReference type="PRINTS" id="PR00455">
    <property type="entry name" value="HTHTETR"/>
</dbReference>
<dbReference type="Pfam" id="PF00440">
    <property type="entry name" value="TetR_N"/>
    <property type="match status" value="1"/>
</dbReference>
<dbReference type="InterPro" id="IPR050109">
    <property type="entry name" value="HTH-type_TetR-like_transc_reg"/>
</dbReference>
<keyword evidence="1" id="KW-0805">Transcription regulation</keyword>
<organism evidence="6 7">
    <name type="scientific">Catenulispora subtropica</name>
    <dbReference type="NCBI Taxonomy" id="450798"/>
    <lineage>
        <taxon>Bacteria</taxon>
        <taxon>Bacillati</taxon>
        <taxon>Actinomycetota</taxon>
        <taxon>Actinomycetes</taxon>
        <taxon>Catenulisporales</taxon>
        <taxon>Catenulisporaceae</taxon>
        <taxon>Catenulispora</taxon>
    </lineage>
</organism>
<evidence type="ECO:0000256" key="3">
    <source>
        <dbReference type="ARBA" id="ARBA00023163"/>
    </source>
</evidence>
<dbReference type="InterPro" id="IPR001647">
    <property type="entry name" value="HTH_TetR"/>
</dbReference>
<dbReference type="EMBL" id="BAAAQM010000004">
    <property type="protein sequence ID" value="GAA1957451.1"/>
    <property type="molecule type" value="Genomic_DNA"/>
</dbReference>